<dbReference type="Pfam" id="PF22181">
    <property type="entry name" value="TarS_linker"/>
    <property type="match status" value="1"/>
</dbReference>
<evidence type="ECO:0000259" key="2">
    <source>
        <dbReference type="Pfam" id="PF00535"/>
    </source>
</evidence>
<gene>
    <name evidence="4" type="ORF">F6W70_10875</name>
</gene>
<dbReference type="AlphaFoldDB" id="A0AAD3ZXZ9"/>
<proteinExistence type="predicted"/>
<evidence type="ECO:0000313" key="4">
    <source>
        <dbReference type="EMBL" id="KAB1883142.1"/>
    </source>
</evidence>
<feature type="domain" description="Glycosyltransferase 2-like" evidence="2">
    <location>
        <begin position="34"/>
        <end position="153"/>
    </location>
</feature>
<dbReference type="Pfam" id="PF00535">
    <property type="entry name" value="Glycos_transf_2"/>
    <property type="match status" value="1"/>
</dbReference>
<evidence type="ECO:0000259" key="3">
    <source>
        <dbReference type="Pfam" id="PF22181"/>
    </source>
</evidence>
<protein>
    <submittedName>
        <fullName evidence="4">Glycosyltransferase family 2 protein</fullName>
    </submittedName>
</protein>
<dbReference type="EMBL" id="WAAQ01000002">
    <property type="protein sequence ID" value="KAB1883142.1"/>
    <property type="molecule type" value="Genomic_DNA"/>
</dbReference>
<dbReference type="Proteomes" id="UP000436027">
    <property type="component" value="Unassembled WGS sequence"/>
</dbReference>
<dbReference type="GO" id="GO:0016758">
    <property type="term" value="F:hexosyltransferase activity"/>
    <property type="evidence" value="ECO:0007669"/>
    <property type="project" value="UniProtKB-ARBA"/>
</dbReference>
<dbReference type="PANTHER" id="PTHR22916:SF3">
    <property type="entry name" value="UDP-GLCNAC:BETAGAL BETA-1,3-N-ACETYLGLUCOSAMINYLTRANSFERASE-LIKE PROTEIN 1"/>
    <property type="match status" value="1"/>
</dbReference>
<feature type="domain" description="TarS/TarP linker" evidence="3">
    <location>
        <begin position="246"/>
        <end position="345"/>
    </location>
</feature>
<accession>A0AAD3ZXZ9</accession>
<evidence type="ECO:0000313" key="5">
    <source>
        <dbReference type="Proteomes" id="UP000436027"/>
    </source>
</evidence>
<organism evidence="4 5">
    <name type="scientific">Microbacterium maritypicum</name>
    <name type="common">Microbacterium liquefaciens</name>
    <dbReference type="NCBI Taxonomy" id="33918"/>
    <lineage>
        <taxon>Bacteria</taxon>
        <taxon>Bacillati</taxon>
        <taxon>Actinomycetota</taxon>
        <taxon>Actinomycetes</taxon>
        <taxon>Micrococcales</taxon>
        <taxon>Microbacteriaceae</taxon>
        <taxon>Microbacterium</taxon>
    </lineage>
</organism>
<dbReference type="InterPro" id="IPR001173">
    <property type="entry name" value="Glyco_trans_2-like"/>
</dbReference>
<dbReference type="SUPFAM" id="SSF53448">
    <property type="entry name" value="Nucleotide-diphospho-sugar transferases"/>
    <property type="match status" value="1"/>
</dbReference>
<feature type="region of interest" description="Disordered" evidence="1">
    <location>
        <begin position="389"/>
        <end position="427"/>
    </location>
</feature>
<dbReference type="CDD" id="cd00761">
    <property type="entry name" value="Glyco_tranf_GTA_type"/>
    <property type="match status" value="1"/>
</dbReference>
<feature type="compositionally biased region" description="Low complexity" evidence="1">
    <location>
        <begin position="410"/>
        <end position="423"/>
    </location>
</feature>
<comment type="caution">
    <text evidence="4">The sequence shown here is derived from an EMBL/GenBank/DDBJ whole genome shotgun (WGS) entry which is preliminary data.</text>
</comment>
<dbReference type="InterPro" id="IPR029044">
    <property type="entry name" value="Nucleotide-diphossugar_trans"/>
</dbReference>
<reference evidence="4 5" key="1">
    <citation type="submission" date="2019-09" db="EMBL/GenBank/DDBJ databases">
        <title>Whole genome sequencing of Microbacterium maritypicum.</title>
        <authorList>
            <person name="Lenchi N."/>
        </authorList>
    </citation>
    <scope>NUCLEOTIDE SEQUENCE [LARGE SCALE GENOMIC DNA]</scope>
    <source>
        <strain evidence="4 5">DSM 12512</strain>
    </source>
</reference>
<dbReference type="InterPro" id="IPR054028">
    <property type="entry name" value="TarS/TarP_linker"/>
</dbReference>
<sequence>MVSSVTCRLGGVRRLSQSDRPENSTSTGDAIRVSVVVPVFRPGPSFDDLIASLDRQTLGTSAFEVLLCDDGSGEPTGARLAAIARDRPHVRVLSLEHSGWPGMPRNHGVDAARGTYVQFVDQDDYLFDGALEKLCDYADLNSSDVIVGKEVGIGRRLPSRIFSHDVPRAVLGTDPLLEMLTPHKMFRTSFLRANGIRFPEGKVRLEDHLFVMQAYFAASTISILASEPCYAWVKEPGSASSSRIDPDTYFPHLETVLDLVEAHTEPGKLRDRLLRHWFRGKILKRLSGRQMVRYPDDYRDRLLDVVTPLVQEKFGPGVDAGLGFPHRIRAALLRAGRRDDLLGLARFEAETVCRAVVTEAHWSRGGGLHLTLRVTLTRDGHDAFVFETSRSEVTSSAPTDDGGSDSAHQDAAAKSVGAADAGSTPTRSKKITRLVSLPVSTIEGLPDNLLVVGRELRNDRVDLFLRDGETGAERHIGGRHPRNLDAARVAIDPLKVFGPSDESRGGALTVKVRRAGWTFETPLEATPAVLARAGRSPLLAGRSCALVATDDGRVELRREWPGGRVKDFAGRTARRLRALLRKH</sequence>
<evidence type="ECO:0000256" key="1">
    <source>
        <dbReference type="SAM" id="MobiDB-lite"/>
    </source>
</evidence>
<dbReference type="PANTHER" id="PTHR22916">
    <property type="entry name" value="GLYCOSYLTRANSFERASE"/>
    <property type="match status" value="1"/>
</dbReference>
<name>A0AAD3ZXZ9_MICMQ</name>
<dbReference type="Gene3D" id="3.90.550.10">
    <property type="entry name" value="Spore Coat Polysaccharide Biosynthesis Protein SpsA, Chain A"/>
    <property type="match status" value="1"/>
</dbReference>